<reference evidence="1" key="1">
    <citation type="journal article" date="2021" name="bioRxiv">
        <title>Whole Genome Assembly and Annotation of Northern Wild Rice, Zizania palustris L., Supports a Whole Genome Duplication in the Zizania Genus.</title>
        <authorList>
            <person name="Haas M."/>
            <person name="Kono T."/>
            <person name="Macchietto M."/>
            <person name="Millas R."/>
            <person name="McGilp L."/>
            <person name="Shao M."/>
            <person name="Duquette J."/>
            <person name="Hirsch C.N."/>
            <person name="Kimball J."/>
        </authorList>
    </citation>
    <scope>NUCLEOTIDE SEQUENCE</scope>
    <source>
        <tissue evidence="1">Fresh leaf tissue</tissue>
    </source>
</reference>
<keyword evidence="2" id="KW-1185">Reference proteome</keyword>
<evidence type="ECO:0000313" key="1">
    <source>
        <dbReference type="EMBL" id="KAG8084229.1"/>
    </source>
</evidence>
<dbReference type="Proteomes" id="UP000729402">
    <property type="component" value="Unassembled WGS sequence"/>
</dbReference>
<dbReference type="OrthoDB" id="1881481at2759"/>
<dbReference type="EMBL" id="JAAALK010000082">
    <property type="protein sequence ID" value="KAG8084229.1"/>
    <property type="molecule type" value="Genomic_DNA"/>
</dbReference>
<reference evidence="1" key="2">
    <citation type="submission" date="2021-02" db="EMBL/GenBank/DDBJ databases">
        <authorList>
            <person name="Kimball J.A."/>
            <person name="Haas M.W."/>
            <person name="Macchietto M."/>
            <person name="Kono T."/>
            <person name="Duquette J."/>
            <person name="Shao M."/>
        </authorList>
    </citation>
    <scope>NUCLEOTIDE SEQUENCE</scope>
    <source>
        <tissue evidence="1">Fresh leaf tissue</tissue>
    </source>
</reference>
<sequence>MPKTEFDRMAVSELTHHGKQEEVSRTKFQEVLSDILLGMAVGLKRDPIVILRIDGEDLRDFVESPKDEPEAAAIFSKTGSEHMPPAYDPWPTPITPLATPVLGVGTLLVAEASSLAQVCTYLAIAQHSAGDHDPVPDHLDRTDPWSSVTPWSLRLLWRLGSGLPPDLRSGALLVCFGASGGPQDSLLRGSQTPPEWGIEPPLSVAFPPDRTPARYALKYRQDYLPQQ</sequence>
<accession>A0A8J5W7W3</accession>
<protein>
    <submittedName>
        <fullName evidence="1">Uncharacterized protein</fullName>
    </submittedName>
</protein>
<organism evidence="1 2">
    <name type="scientific">Zizania palustris</name>
    <name type="common">Northern wild rice</name>
    <dbReference type="NCBI Taxonomy" id="103762"/>
    <lineage>
        <taxon>Eukaryota</taxon>
        <taxon>Viridiplantae</taxon>
        <taxon>Streptophyta</taxon>
        <taxon>Embryophyta</taxon>
        <taxon>Tracheophyta</taxon>
        <taxon>Spermatophyta</taxon>
        <taxon>Magnoliopsida</taxon>
        <taxon>Liliopsida</taxon>
        <taxon>Poales</taxon>
        <taxon>Poaceae</taxon>
        <taxon>BOP clade</taxon>
        <taxon>Oryzoideae</taxon>
        <taxon>Oryzeae</taxon>
        <taxon>Zizaniinae</taxon>
        <taxon>Zizania</taxon>
    </lineage>
</organism>
<proteinExistence type="predicted"/>
<dbReference type="PANTHER" id="PTHR34574">
    <property type="entry name" value="CALCIUM-BINDING EF-HAND FAMILY PROTEIN-RELATED"/>
    <property type="match status" value="1"/>
</dbReference>
<evidence type="ECO:0000313" key="2">
    <source>
        <dbReference type="Proteomes" id="UP000729402"/>
    </source>
</evidence>
<gene>
    <name evidence="1" type="ORF">GUJ93_ZPchr0010g10022</name>
</gene>
<dbReference type="PANTHER" id="PTHR34574:SF2">
    <property type="entry name" value="CALCIUM-BINDING EF-HAND FAMILY PROTEIN"/>
    <property type="match status" value="1"/>
</dbReference>
<comment type="caution">
    <text evidence="1">The sequence shown here is derived from an EMBL/GenBank/DDBJ whole genome shotgun (WGS) entry which is preliminary data.</text>
</comment>
<name>A0A8J5W7W3_ZIZPA</name>
<dbReference type="AlphaFoldDB" id="A0A8J5W7W3"/>